<name>A0AAV0LIN6_9ROSI</name>
<comment type="similarity">
    <text evidence="1 4">Belongs to the prefoldin subunit beta family.</text>
</comment>
<gene>
    <name evidence="6" type="ORF">LITE_LOCUS24077</name>
</gene>
<dbReference type="EMBL" id="CAMGYJ010000006">
    <property type="protein sequence ID" value="CAI0433893.1"/>
    <property type="molecule type" value="Genomic_DNA"/>
</dbReference>
<evidence type="ECO:0000256" key="4">
    <source>
        <dbReference type="PIRNR" id="PIRNR016477"/>
    </source>
</evidence>
<dbReference type="PANTHER" id="PTHR21100:SF9">
    <property type="entry name" value="PREFOLDIN SUBUNIT 4"/>
    <property type="match status" value="1"/>
</dbReference>
<dbReference type="InterPro" id="IPR002777">
    <property type="entry name" value="PFD_beta-like"/>
</dbReference>
<dbReference type="GO" id="GO:0016272">
    <property type="term" value="C:prefoldin complex"/>
    <property type="evidence" value="ECO:0007669"/>
    <property type="project" value="UniProtKB-UniRule"/>
</dbReference>
<reference evidence="6" key="1">
    <citation type="submission" date="2022-08" db="EMBL/GenBank/DDBJ databases">
        <authorList>
            <person name="Gutierrez-Valencia J."/>
        </authorList>
    </citation>
    <scope>NUCLEOTIDE SEQUENCE</scope>
</reference>
<feature type="coiled-coil region" evidence="5">
    <location>
        <begin position="24"/>
        <end position="54"/>
    </location>
</feature>
<keyword evidence="7" id="KW-1185">Reference proteome</keyword>
<feature type="coiled-coil region" evidence="5">
    <location>
        <begin position="80"/>
        <end position="114"/>
    </location>
</feature>
<dbReference type="Proteomes" id="UP001154282">
    <property type="component" value="Unassembled WGS sequence"/>
</dbReference>
<proteinExistence type="inferred from homology"/>
<comment type="function">
    <text evidence="3 4">Binds specifically to cytosolic chaperonin (c-CPN) and transfers target proteins to it. Binds to nascent polypeptide chain and promotes folding in an environment in which there are many competing pathways for nonnative proteins.</text>
</comment>
<evidence type="ECO:0000256" key="1">
    <source>
        <dbReference type="ARBA" id="ARBA00008045"/>
    </source>
</evidence>
<dbReference type="GO" id="GO:0005737">
    <property type="term" value="C:cytoplasm"/>
    <property type="evidence" value="ECO:0007669"/>
    <property type="project" value="UniProtKB-ARBA"/>
</dbReference>
<dbReference type="AlphaFoldDB" id="A0AAV0LIN6"/>
<comment type="caution">
    <text evidence="6">The sequence shown here is derived from an EMBL/GenBank/DDBJ whole genome shotgun (WGS) entry which is preliminary data.</text>
</comment>
<dbReference type="GO" id="GO:0009409">
    <property type="term" value="P:response to cold"/>
    <property type="evidence" value="ECO:0007669"/>
    <property type="project" value="UniProtKB-ARBA"/>
</dbReference>
<dbReference type="PANTHER" id="PTHR21100">
    <property type="entry name" value="PREFOLDIN SUBUNIT 4"/>
    <property type="match status" value="1"/>
</dbReference>
<dbReference type="SUPFAM" id="SSF46579">
    <property type="entry name" value="Prefoldin"/>
    <property type="match status" value="1"/>
</dbReference>
<dbReference type="GO" id="GO:0051082">
    <property type="term" value="F:unfolded protein binding"/>
    <property type="evidence" value="ECO:0007669"/>
    <property type="project" value="InterPro"/>
</dbReference>
<evidence type="ECO:0000256" key="2">
    <source>
        <dbReference type="ARBA" id="ARBA00023186"/>
    </source>
</evidence>
<dbReference type="InterPro" id="IPR016661">
    <property type="entry name" value="PFDN4"/>
</dbReference>
<evidence type="ECO:0000313" key="6">
    <source>
        <dbReference type="EMBL" id="CAI0433893.1"/>
    </source>
</evidence>
<organism evidence="6 7">
    <name type="scientific">Linum tenue</name>
    <dbReference type="NCBI Taxonomy" id="586396"/>
    <lineage>
        <taxon>Eukaryota</taxon>
        <taxon>Viridiplantae</taxon>
        <taxon>Streptophyta</taxon>
        <taxon>Embryophyta</taxon>
        <taxon>Tracheophyta</taxon>
        <taxon>Spermatophyta</taxon>
        <taxon>Magnoliopsida</taxon>
        <taxon>eudicotyledons</taxon>
        <taxon>Gunneridae</taxon>
        <taxon>Pentapetalae</taxon>
        <taxon>rosids</taxon>
        <taxon>fabids</taxon>
        <taxon>Malpighiales</taxon>
        <taxon>Linaceae</taxon>
        <taxon>Linum</taxon>
    </lineage>
</organism>
<dbReference type="Gene3D" id="1.10.287.370">
    <property type="match status" value="1"/>
</dbReference>
<keyword evidence="2 4" id="KW-0143">Chaperone</keyword>
<evidence type="ECO:0000256" key="3">
    <source>
        <dbReference type="ARBA" id="ARBA00024667"/>
    </source>
</evidence>
<accession>A0AAV0LIN6</accession>
<dbReference type="Pfam" id="PF01920">
    <property type="entry name" value="Prefoldin_2"/>
    <property type="match status" value="1"/>
</dbReference>
<dbReference type="InterPro" id="IPR009053">
    <property type="entry name" value="Prefoldin"/>
</dbReference>
<evidence type="ECO:0000256" key="5">
    <source>
        <dbReference type="SAM" id="Coils"/>
    </source>
</evidence>
<dbReference type="FunFam" id="1.10.287.370:FF:000005">
    <property type="entry name" value="Prefoldin subunit 4"/>
    <property type="match status" value="1"/>
</dbReference>
<dbReference type="CDD" id="cd23165">
    <property type="entry name" value="Prefoldin_4"/>
    <property type="match status" value="1"/>
</dbReference>
<protein>
    <recommendedName>
        <fullName evidence="4">Prefoldin subunit 4</fullName>
    </recommendedName>
</protein>
<comment type="subunit">
    <text evidence="4">Heterohexamer of two PFD-alpha type and four PFD-beta type subunits.</text>
</comment>
<dbReference type="GO" id="GO:0006457">
    <property type="term" value="P:protein folding"/>
    <property type="evidence" value="ECO:0007669"/>
    <property type="project" value="UniProtKB-UniRule"/>
</dbReference>
<sequence length="128" mass="14796">MQQQQAGGSETEVTWGDQQNINQFGRLNNRFHDLEEEIKAAKESNENLEDAGNELILTDEEVVRFQIGEVFAHVPRDEVETRIEEMKELTTKNLERLEQEKVSILSQMAELKKVLYAKFGDSINLEED</sequence>
<dbReference type="PIRSF" id="PIRSF016477">
    <property type="entry name" value="Prefoldin_subunit_4"/>
    <property type="match status" value="1"/>
</dbReference>
<evidence type="ECO:0000313" key="7">
    <source>
        <dbReference type="Proteomes" id="UP001154282"/>
    </source>
</evidence>
<keyword evidence="5" id="KW-0175">Coiled coil</keyword>